<organism evidence="1 2">
    <name type="scientific">Aquimarina intermedia</name>
    <dbReference type="NCBI Taxonomy" id="350814"/>
    <lineage>
        <taxon>Bacteria</taxon>
        <taxon>Pseudomonadati</taxon>
        <taxon>Bacteroidota</taxon>
        <taxon>Flavobacteriia</taxon>
        <taxon>Flavobacteriales</taxon>
        <taxon>Flavobacteriaceae</taxon>
        <taxon>Aquimarina</taxon>
    </lineage>
</organism>
<sequence length="77" mass="9135">MKNSKLNRLKERSKFYDDDVFEELENSIIEDLDLEIEKENEKIASKISVIENNICSKEVLKNIILSKFNYNIQINQI</sequence>
<dbReference type="AlphaFoldDB" id="A0A5S5BWG8"/>
<evidence type="ECO:0000313" key="2">
    <source>
        <dbReference type="Proteomes" id="UP000324376"/>
    </source>
</evidence>
<protein>
    <submittedName>
        <fullName evidence="1">Uncharacterized protein</fullName>
    </submittedName>
</protein>
<keyword evidence="2" id="KW-1185">Reference proteome</keyword>
<gene>
    <name evidence="1" type="ORF">BD809_109113</name>
</gene>
<dbReference type="Proteomes" id="UP000324376">
    <property type="component" value="Unassembled WGS sequence"/>
</dbReference>
<reference evidence="1 2" key="1">
    <citation type="submission" date="2019-07" db="EMBL/GenBank/DDBJ databases">
        <title>Genomic Encyclopedia of Archaeal and Bacterial Type Strains, Phase II (KMG-II): from individual species to whole genera.</title>
        <authorList>
            <person name="Goeker M."/>
        </authorList>
    </citation>
    <scope>NUCLEOTIDE SEQUENCE [LARGE SCALE GENOMIC DNA]</scope>
    <source>
        <strain evidence="1 2">DSM 17527</strain>
    </source>
</reference>
<name>A0A5S5BWG8_9FLAO</name>
<dbReference type="EMBL" id="VNHU01000009">
    <property type="protein sequence ID" value="TYP71531.1"/>
    <property type="molecule type" value="Genomic_DNA"/>
</dbReference>
<accession>A0A5S5BWG8</accession>
<proteinExistence type="predicted"/>
<evidence type="ECO:0000313" key="1">
    <source>
        <dbReference type="EMBL" id="TYP71531.1"/>
    </source>
</evidence>
<comment type="caution">
    <text evidence="1">The sequence shown here is derived from an EMBL/GenBank/DDBJ whole genome shotgun (WGS) entry which is preliminary data.</text>
</comment>
<dbReference type="RefSeq" id="WP_148783422.1">
    <property type="nucleotide sequence ID" value="NZ_VNHU01000009.1"/>
</dbReference>